<comment type="caution">
    <text evidence="1">The sequence shown here is derived from an EMBL/GenBank/DDBJ whole genome shotgun (WGS) entry which is preliminary data.</text>
</comment>
<gene>
    <name evidence="1" type="ORF">SLS56_012062</name>
</gene>
<evidence type="ECO:0008006" key="3">
    <source>
        <dbReference type="Google" id="ProtNLM"/>
    </source>
</evidence>
<dbReference type="EMBL" id="JAJVDC020000375">
    <property type="protein sequence ID" value="KAL1614554.1"/>
    <property type="molecule type" value="Genomic_DNA"/>
</dbReference>
<name>A0ABR3S9V6_9PEZI</name>
<feature type="non-terminal residue" evidence="1">
    <location>
        <position position="246"/>
    </location>
</feature>
<evidence type="ECO:0000313" key="1">
    <source>
        <dbReference type="EMBL" id="KAL1614554.1"/>
    </source>
</evidence>
<evidence type="ECO:0000313" key="2">
    <source>
        <dbReference type="Proteomes" id="UP001521116"/>
    </source>
</evidence>
<accession>A0ABR3S9V6</accession>
<organism evidence="1 2">
    <name type="scientific">Neofusicoccum ribis</name>
    <dbReference type="NCBI Taxonomy" id="45134"/>
    <lineage>
        <taxon>Eukaryota</taxon>
        <taxon>Fungi</taxon>
        <taxon>Dikarya</taxon>
        <taxon>Ascomycota</taxon>
        <taxon>Pezizomycotina</taxon>
        <taxon>Dothideomycetes</taxon>
        <taxon>Dothideomycetes incertae sedis</taxon>
        <taxon>Botryosphaeriales</taxon>
        <taxon>Botryosphaeriaceae</taxon>
        <taxon>Neofusicoccum</taxon>
    </lineage>
</organism>
<dbReference type="Proteomes" id="UP001521116">
    <property type="component" value="Unassembled WGS sequence"/>
</dbReference>
<dbReference type="Gene3D" id="3.40.50.300">
    <property type="entry name" value="P-loop containing nucleotide triphosphate hydrolases"/>
    <property type="match status" value="1"/>
</dbReference>
<proteinExistence type="predicted"/>
<dbReference type="SUPFAM" id="SSF52540">
    <property type="entry name" value="P-loop containing nucleoside triphosphate hydrolases"/>
    <property type="match status" value="1"/>
</dbReference>
<dbReference type="InterPro" id="IPR027417">
    <property type="entry name" value="P-loop_NTPase"/>
</dbReference>
<protein>
    <recommendedName>
        <fullName evidence="3">G domain-containing protein</fullName>
    </recommendedName>
</protein>
<keyword evidence="2" id="KW-1185">Reference proteome</keyword>
<reference evidence="1 2" key="1">
    <citation type="submission" date="2024-02" db="EMBL/GenBank/DDBJ databases">
        <title>De novo assembly and annotation of 12 fungi associated with fruit tree decline syndrome in Ontario, Canada.</title>
        <authorList>
            <person name="Sulman M."/>
            <person name="Ellouze W."/>
            <person name="Ilyukhin E."/>
        </authorList>
    </citation>
    <scope>NUCLEOTIDE SEQUENCE [LARGE SCALE GENOMIC DNA]</scope>
    <source>
        <strain evidence="1 2">M1-105</strain>
    </source>
</reference>
<sequence length="246" mass="27635">MPEAHAHKPYQIGTRECKLIPVEIGNSKALLLDTPGFDDTTRTDSDILSEIATVLAAQYELGVQLKGIIFMQRITDIKMTGSSMKTLQIFKKIVGDAALRNVLLITSRWAGLDEGLGAARERQLREEFWAYMLAKGSTMSRFHGDRHSAIALVAQILIQDNIVLDLQRELVDSGMRLNETAAGSFANDDLEALKVQLQQEIAELESFKRDFAGSDQFMRNQVQKDCNEKQAWLQNAREQQVRLEAP</sequence>